<comment type="similarity">
    <text evidence="4">Belongs to the PMEI family.</text>
</comment>
<keyword evidence="9" id="KW-1185">Reference proteome</keyword>
<reference evidence="8 9" key="1">
    <citation type="submission" date="2024-02" db="EMBL/GenBank/DDBJ databases">
        <title>High-quality chromosome-scale genome assembly of Pensacola bahiagrass (Paspalum notatum Flugge var. saurae).</title>
        <authorList>
            <person name="Vega J.M."/>
            <person name="Podio M."/>
            <person name="Orjuela J."/>
            <person name="Siena L.A."/>
            <person name="Pessino S.C."/>
            <person name="Combes M.C."/>
            <person name="Mariac C."/>
            <person name="Albertini E."/>
            <person name="Pupilli F."/>
            <person name="Ortiz J.P.A."/>
            <person name="Leblanc O."/>
        </authorList>
    </citation>
    <scope>NUCLEOTIDE SEQUENCE [LARGE SCALE GENOMIC DNA]</scope>
    <source>
        <strain evidence="8">R1</strain>
        <tissue evidence="8">Leaf</tissue>
    </source>
</reference>
<feature type="region of interest" description="Disordered" evidence="5">
    <location>
        <begin position="35"/>
        <end position="74"/>
    </location>
</feature>
<dbReference type="AlphaFoldDB" id="A0AAQ3UQ05"/>
<feature type="chain" id="PRO_5042917271" description="Pectinesterase inhibitor domain-containing protein" evidence="6">
    <location>
        <begin position="35"/>
        <end position="577"/>
    </location>
</feature>
<feature type="domain" description="Pectinesterase inhibitor" evidence="7">
    <location>
        <begin position="75"/>
        <end position="238"/>
    </location>
</feature>
<evidence type="ECO:0000313" key="8">
    <source>
        <dbReference type="EMBL" id="WVZ95524.1"/>
    </source>
</evidence>
<feature type="region of interest" description="Disordered" evidence="5">
    <location>
        <begin position="392"/>
        <end position="423"/>
    </location>
</feature>
<organism evidence="8 9">
    <name type="scientific">Paspalum notatum var. saurae</name>
    <dbReference type="NCBI Taxonomy" id="547442"/>
    <lineage>
        <taxon>Eukaryota</taxon>
        <taxon>Viridiplantae</taxon>
        <taxon>Streptophyta</taxon>
        <taxon>Embryophyta</taxon>
        <taxon>Tracheophyta</taxon>
        <taxon>Spermatophyta</taxon>
        <taxon>Magnoliopsida</taxon>
        <taxon>Liliopsida</taxon>
        <taxon>Poales</taxon>
        <taxon>Poaceae</taxon>
        <taxon>PACMAD clade</taxon>
        <taxon>Panicoideae</taxon>
        <taxon>Andropogonodae</taxon>
        <taxon>Paspaleae</taxon>
        <taxon>Paspalinae</taxon>
        <taxon>Paspalum</taxon>
    </lineage>
</organism>
<dbReference type="EMBL" id="CP144753">
    <property type="protein sequence ID" value="WVZ95524.1"/>
    <property type="molecule type" value="Genomic_DNA"/>
</dbReference>
<evidence type="ECO:0000256" key="4">
    <source>
        <dbReference type="ARBA" id="ARBA00038471"/>
    </source>
</evidence>
<evidence type="ECO:0000256" key="5">
    <source>
        <dbReference type="SAM" id="MobiDB-lite"/>
    </source>
</evidence>
<evidence type="ECO:0000256" key="2">
    <source>
        <dbReference type="ARBA" id="ARBA00023157"/>
    </source>
</evidence>
<evidence type="ECO:0000256" key="3">
    <source>
        <dbReference type="ARBA" id="ARBA00023180"/>
    </source>
</evidence>
<dbReference type="PANTHER" id="PTHR35357">
    <property type="entry name" value="OS02G0537100 PROTEIN"/>
    <property type="match status" value="1"/>
</dbReference>
<dbReference type="PANTHER" id="PTHR35357:SF8">
    <property type="entry name" value="OS01G0111000 PROTEIN"/>
    <property type="match status" value="1"/>
</dbReference>
<protein>
    <recommendedName>
        <fullName evidence="7">Pectinesterase inhibitor domain-containing protein</fullName>
    </recommendedName>
</protein>
<keyword evidence="2" id="KW-1015">Disulfide bond</keyword>
<keyword evidence="3" id="KW-0325">Glycoprotein</keyword>
<dbReference type="FunFam" id="1.20.140.40:FF:000011">
    <property type="entry name" value="Cell wall / vacuolar inhibitor of fructosidase 2"/>
    <property type="match status" value="1"/>
</dbReference>
<accession>A0AAQ3UQ05</accession>
<dbReference type="NCBIfam" id="TIGR01614">
    <property type="entry name" value="PME_inhib"/>
    <property type="match status" value="2"/>
</dbReference>
<dbReference type="SUPFAM" id="SSF101148">
    <property type="entry name" value="Plant invertase/pectin methylesterase inhibitor"/>
    <property type="match status" value="2"/>
</dbReference>
<feature type="signal peptide" evidence="6">
    <location>
        <begin position="1"/>
        <end position="34"/>
    </location>
</feature>
<dbReference type="InterPro" id="IPR035513">
    <property type="entry name" value="Invertase/methylesterase_inhib"/>
</dbReference>
<proteinExistence type="inferred from homology"/>
<dbReference type="SMART" id="SM00856">
    <property type="entry name" value="PMEI"/>
    <property type="match status" value="2"/>
</dbReference>
<dbReference type="Gene3D" id="1.20.140.40">
    <property type="entry name" value="Invertase/pectin methylesterase inhibitor family protein"/>
    <property type="match status" value="2"/>
</dbReference>
<sequence length="577" mass="59490">MAPMATTTTTKNNNNALHLLVLLLLALLPLSTLASRSGPSAATHPGHAGHGPKHHPSPSSPAPSSSQPPAPAAAGPAALVRATCNSTAYYDVCVSALGADPSSATADVRGLSAIAVSAAATNASGGAATAAALAGGTSPAASSSSAQQAGSDGGAAVQAALLRTCAAKYEQTKDALGAARDSIAAQDYDFAAVHVGAAAEYPQVCKALFRRLRPGQYPAELAAREEALNQLCSLVQAVLSAIPTYYMTNFTLSSWAVKRIDRLRRNFLWKGSDDAKGGHCLLKILTADKVICRGGQADSVCSLCRSATEEPFHTIVDCTFSRELWFKVAQRFGVSSLLTNAQQISNISKWWSAVTSQGKSLGQSTSEKDEIQIFLYSCSYFNAKAEHLPFFHGSNNKHRPSPPPPPSSPSPPPPAPAPSSSSTAVPLVRATCNATTYYDLCVSTLGADPSSATADVRGLSSIVVSAAAANASGGAAAATALLATDAAVQALLRTCAAKYGQARDALDAARGSIAQQDYDAASVHVGAAAEYPQVCRVLFQRQRPGAYPPELAAREVALRQLCTVALDIVTLLSNSSS</sequence>
<evidence type="ECO:0000256" key="6">
    <source>
        <dbReference type="SAM" id="SignalP"/>
    </source>
</evidence>
<name>A0AAQ3UQ05_PASNO</name>
<dbReference type="InterPro" id="IPR006501">
    <property type="entry name" value="Pectinesterase_inhib_dom"/>
</dbReference>
<feature type="compositionally biased region" description="Pro residues" evidence="5">
    <location>
        <begin position="401"/>
        <end position="417"/>
    </location>
</feature>
<dbReference type="Proteomes" id="UP001341281">
    <property type="component" value="Chromosome 09"/>
</dbReference>
<dbReference type="CDD" id="cd14859">
    <property type="entry name" value="PMEI_like"/>
    <property type="match status" value="2"/>
</dbReference>
<keyword evidence="1 6" id="KW-0732">Signal</keyword>
<gene>
    <name evidence="8" type="ORF">U9M48_041277</name>
</gene>
<feature type="compositionally biased region" description="Pro residues" evidence="5">
    <location>
        <begin position="58"/>
        <end position="71"/>
    </location>
</feature>
<evidence type="ECO:0000313" key="9">
    <source>
        <dbReference type="Proteomes" id="UP001341281"/>
    </source>
</evidence>
<evidence type="ECO:0000256" key="1">
    <source>
        <dbReference type="ARBA" id="ARBA00022729"/>
    </source>
</evidence>
<dbReference type="Pfam" id="PF04043">
    <property type="entry name" value="PMEI"/>
    <property type="match status" value="2"/>
</dbReference>
<feature type="compositionally biased region" description="Low complexity" evidence="5">
    <location>
        <begin position="35"/>
        <end position="46"/>
    </location>
</feature>
<evidence type="ECO:0000259" key="7">
    <source>
        <dbReference type="SMART" id="SM00856"/>
    </source>
</evidence>
<feature type="domain" description="Pectinesterase inhibitor" evidence="7">
    <location>
        <begin position="423"/>
        <end position="568"/>
    </location>
</feature>
<dbReference type="GO" id="GO:0004857">
    <property type="term" value="F:enzyme inhibitor activity"/>
    <property type="evidence" value="ECO:0007669"/>
    <property type="project" value="InterPro"/>
</dbReference>